<proteinExistence type="predicted"/>
<dbReference type="EMBL" id="JACLAW010000010">
    <property type="protein sequence ID" value="MBC2666488.1"/>
    <property type="molecule type" value="Genomic_DNA"/>
</dbReference>
<dbReference type="RefSeq" id="WP_221774142.1">
    <property type="nucleotide sequence ID" value="NZ_JACLAW010000010.1"/>
</dbReference>
<accession>A0A7X1FT59</accession>
<evidence type="ECO:0000313" key="2">
    <source>
        <dbReference type="Proteomes" id="UP000566813"/>
    </source>
</evidence>
<reference evidence="1 2" key="1">
    <citation type="submission" date="2020-08" db="EMBL/GenBank/DDBJ databases">
        <title>The genome sequence of type strain Novosphingobium flavum NBRC 111647.</title>
        <authorList>
            <person name="Liu Y."/>
        </authorList>
    </citation>
    <scope>NUCLEOTIDE SEQUENCE [LARGE SCALE GENOMIC DNA]</scope>
    <source>
        <strain evidence="1 2">NBRC 111647</strain>
    </source>
</reference>
<name>A0A7X1FT59_9SPHN</name>
<dbReference type="AlphaFoldDB" id="A0A7X1FT59"/>
<evidence type="ECO:0000313" key="1">
    <source>
        <dbReference type="EMBL" id="MBC2666488.1"/>
    </source>
</evidence>
<comment type="caution">
    <text evidence="1">The sequence shown here is derived from an EMBL/GenBank/DDBJ whole genome shotgun (WGS) entry which is preliminary data.</text>
</comment>
<protein>
    <submittedName>
        <fullName evidence="1">Uncharacterized protein</fullName>
    </submittedName>
</protein>
<gene>
    <name evidence="1" type="ORF">H7F51_13250</name>
</gene>
<keyword evidence="2" id="KW-1185">Reference proteome</keyword>
<dbReference type="Proteomes" id="UP000566813">
    <property type="component" value="Unassembled WGS sequence"/>
</dbReference>
<organism evidence="1 2">
    <name type="scientific">Novosphingobium flavum</name>
    <dbReference type="NCBI Taxonomy" id="1778672"/>
    <lineage>
        <taxon>Bacteria</taxon>
        <taxon>Pseudomonadati</taxon>
        <taxon>Pseudomonadota</taxon>
        <taxon>Alphaproteobacteria</taxon>
        <taxon>Sphingomonadales</taxon>
        <taxon>Sphingomonadaceae</taxon>
        <taxon>Novosphingobium</taxon>
    </lineage>
</organism>
<sequence length="224" mass="25275">MLMQTRWLRWIPVAATVLALLPIHAPALLFFPYKAEAHGITVRSEDPLPPEKLEPILAAAQARVQTSTIAKHPVQQHSIYLTRGGWRWNWLAMGSTETFAVTRMFTENTIVNRNDLARDLVYSRRAIGHQRALSVDIAHEMTHSMLRNHFGIWKTVTAPSWVIEGYADYVAGSSTLTPAEAEKLHAAFIDHPTIRNFHARLRVATILARNGTSVDRLFTDARAH</sequence>